<accession>A0A4Z2IE08</accession>
<dbReference type="OrthoDB" id="10527571at2759"/>
<evidence type="ECO:0000313" key="1">
    <source>
        <dbReference type="EMBL" id="TNN76206.1"/>
    </source>
</evidence>
<comment type="caution">
    <text evidence="1">The sequence shown here is derived from an EMBL/GenBank/DDBJ whole genome shotgun (WGS) entry which is preliminary data.</text>
</comment>
<keyword evidence="2" id="KW-1185">Reference proteome</keyword>
<evidence type="ECO:0000313" key="2">
    <source>
        <dbReference type="Proteomes" id="UP000314294"/>
    </source>
</evidence>
<dbReference type="Proteomes" id="UP000314294">
    <property type="component" value="Unassembled WGS sequence"/>
</dbReference>
<name>A0A4Z2IE08_9TELE</name>
<gene>
    <name evidence="1" type="ORF">EYF80_013494</name>
</gene>
<reference evidence="1 2" key="1">
    <citation type="submission" date="2019-03" db="EMBL/GenBank/DDBJ databases">
        <title>First draft genome of Liparis tanakae, snailfish: a comprehensive survey of snailfish specific genes.</title>
        <authorList>
            <person name="Kim W."/>
            <person name="Song I."/>
            <person name="Jeong J.-H."/>
            <person name="Kim D."/>
            <person name="Kim S."/>
            <person name="Ryu S."/>
            <person name="Song J.Y."/>
            <person name="Lee S.K."/>
        </authorList>
    </citation>
    <scope>NUCLEOTIDE SEQUENCE [LARGE SCALE GENOMIC DNA]</scope>
    <source>
        <tissue evidence="1">Muscle</tissue>
    </source>
</reference>
<sequence length="146" mass="16624">MVQSQEKPSHSCRHTPWWWQASSVQVVLGPVGWRRQLYQPCSTSPTLWRASASRSGSLPFRSTDARQPWYPSRDAINRGRLPYMLFPTPPTLRAPLACWVTVRASILRMCTLLLSREITTLCHWLSLSGLSEFPFISDGPLPRSNT</sequence>
<proteinExistence type="predicted"/>
<dbReference type="EMBL" id="SRLO01000095">
    <property type="protein sequence ID" value="TNN76206.1"/>
    <property type="molecule type" value="Genomic_DNA"/>
</dbReference>
<protein>
    <submittedName>
        <fullName evidence="1">Uncharacterized protein</fullName>
    </submittedName>
</protein>
<dbReference type="AlphaFoldDB" id="A0A4Z2IE08"/>
<organism evidence="1 2">
    <name type="scientific">Liparis tanakae</name>
    <name type="common">Tanaka's snailfish</name>
    <dbReference type="NCBI Taxonomy" id="230148"/>
    <lineage>
        <taxon>Eukaryota</taxon>
        <taxon>Metazoa</taxon>
        <taxon>Chordata</taxon>
        <taxon>Craniata</taxon>
        <taxon>Vertebrata</taxon>
        <taxon>Euteleostomi</taxon>
        <taxon>Actinopterygii</taxon>
        <taxon>Neopterygii</taxon>
        <taxon>Teleostei</taxon>
        <taxon>Neoteleostei</taxon>
        <taxon>Acanthomorphata</taxon>
        <taxon>Eupercaria</taxon>
        <taxon>Perciformes</taxon>
        <taxon>Cottioidei</taxon>
        <taxon>Cottales</taxon>
        <taxon>Liparidae</taxon>
        <taxon>Liparis</taxon>
    </lineage>
</organism>